<accession>A0A2U1STU8</accession>
<dbReference type="EMBL" id="PUIV01000004">
    <property type="protein sequence ID" value="PWB95038.1"/>
    <property type="molecule type" value="Genomic_DNA"/>
</dbReference>
<keyword evidence="2" id="KW-1185">Reference proteome</keyword>
<proteinExistence type="predicted"/>
<dbReference type="AlphaFoldDB" id="A0A2U1STU8"/>
<sequence length="59" mass="6234">MLSTLIWIAGSMMRSFFNVAPGAAGTSRGTEAGGASVRSGRKATLSPSFFRNAAFECRF</sequence>
<evidence type="ECO:0000313" key="2">
    <source>
        <dbReference type="Proteomes" id="UP000245137"/>
    </source>
</evidence>
<dbReference type="Proteomes" id="UP000245137">
    <property type="component" value="Unassembled WGS sequence"/>
</dbReference>
<reference evidence="1 2" key="1">
    <citation type="journal article" date="2018" name="Appl. Microbiol. Biotechnol.">
        <title>Co-cultivation of the strictly anaerobic methanogen Methanosarcina barkeri with aerobic methanotrophs in an oxygen-limited membrane bioreactor.</title>
        <authorList>
            <person name="In 't Zandt M.H."/>
            <person name="van den Bosch T.J.M."/>
            <person name="Rijkers R."/>
            <person name="van Kessel M.A.H.J."/>
            <person name="Jetten M.S.M."/>
            <person name="Welte C.U."/>
        </authorList>
    </citation>
    <scope>NUCLEOTIDE SEQUENCE [LARGE SCALE GENOMIC DNA]</scope>
    <source>
        <strain evidence="1 2">DSM 17706</strain>
    </source>
</reference>
<organism evidence="1 2">
    <name type="scientific">Methylosinus sporium</name>
    <dbReference type="NCBI Taxonomy" id="428"/>
    <lineage>
        <taxon>Bacteria</taxon>
        <taxon>Pseudomonadati</taxon>
        <taxon>Pseudomonadota</taxon>
        <taxon>Alphaproteobacteria</taxon>
        <taxon>Hyphomicrobiales</taxon>
        <taxon>Methylocystaceae</taxon>
        <taxon>Methylosinus</taxon>
    </lineage>
</organism>
<comment type="caution">
    <text evidence="1">The sequence shown here is derived from an EMBL/GenBank/DDBJ whole genome shotgun (WGS) entry which is preliminary data.</text>
</comment>
<name>A0A2U1STU8_METSR</name>
<gene>
    <name evidence="1" type="ORF">C5689_04425</name>
</gene>
<evidence type="ECO:0000313" key="1">
    <source>
        <dbReference type="EMBL" id="PWB95038.1"/>
    </source>
</evidence>
<protein>
    <submittedName>
        <fullName evidence="1">Uncharacterized protein</fullName>
    </submittedName>
</protein>